<proteinExistence type="inferred from homology"/>
<dbReference type="PANTHER" id="PTHR13946:SF28">
    <property type="entry name" value="DNA-DIRECTED RNA POLYMERASES I AND III SUBUNIT RPAC2"/>
    <property type="match status" value="1"/>
</dbReference>
<keyword evidence="3" id="KW-0804">Transcription</keyword>
<keyword evidence="2" id="KW-0240">DNA-directed RNA polymerase</keyword>
<dbReference type="EMBL" id="JAXOVC010000005">
    <property type="protein sequence ID" value="KAK4501863.1"/>
    <property type="molecule type" value="Genomic_DNA"/>
</dbReference>
<feature type="domain" description="DNA-directed RNA polymerase RBP11-like dimerisation" evidence="6">
    <location>
        <begin position="40"/>
        <end position="112"/>
    </location>
</feature>
<organism evidence="7 8">
    <name type="scientific">Zasmidium cellare</name>
    <name type="common">Wine cellar mold</name>
    <name type="synonym">Racodium cellare</name>
    <dbReference type="NCBI Taxonomy" id="395010"/>
    <lineage>
        <taxon>Eukaryota</taxon>
        <taxon>Fungi</taxon>
        <taxon>Dikarya</taxon>
        <taxon>Ascomycota</taxon>
        <taxon>Pezizomycotina</taxon>
        <taxon>Dothideomycetes</taxon>
        <taxon>Dothideomycetidae</taxon>
        <taxon>Mycosphaerellales</taxon>
        <taxon>Mycosphaerellaceae</taxon>
        <taxon>Zasmidium</taxon>
    </lineage>
</organism>
<dbReference type="Pfam" id="PF13656">
    <property type="entry name" value="RNA_pol_L_2"/>
    <property type="match status" value="1"/>
</dbReference>
<sequence length="166" mass="18998">MSNDAEMTDAQGGAEANGAEEFVHEKQRLKILPGSSDTAASFAFEKEDHTLGNALRYIIMKNPDVEFCGYSIPHPSEAVMNVRIQTWDGVSVWDVLRKALDDLCDLCDVVEEKFTKARDEFNAEHPDRMKKKGMTKNKLATTRTIQQHRRYHEQGELAHMKFWKLI</sequence>
<dbReference type="HAMAP" id="MF_00261">
    <property type="entry name" value="RNApol_arch_Rpo11"/>
    <property type="match status" value="1"/>
</dbReference>
<evidence type="ECO:0000256" key="4">
    <source>
        <dbReference type="ARBA" id="ARBA00023242"/>
    </source>
</evidence>
<comment type="caution">
    <text evidence="7">The sequence shown here is derived from an EMBL/GenBank/DDBJ whole genome shotgun (WGS) entry which is preliminary data.</text>
</comment>
<dbReference type="InterPro" id="IPR022905">
    <property type="entry name" value="Rpo11-like"/>
</dbReference>
<accession>A0ABR0EM34</accession>
<dbReference type="InterPro" id="IPR008193">
    <property type="entry name" value="RNA_pol_Rpb11_13-16kDa_CS"/>
</dbReference>
<comment type="similarity">
    <text evidence="5">Belongs to the archaeal Rpo11/eukaryotic RPB11/RPC19 RNA polymerase subunit family.</text>
</comment>
<gene>
    <name evidence="7" type="ORF">PRZ48_007672</name>
</gene>
<evidence type="ECO:0000313" key="8">
    <source>
        <dbReference type="Proteomes" id="UP001305779"/>
    </source>
</evidence>
<dbReference type="PROSITE" id="PS01154">
    <property type="entry name" value="RNA_POL_L_13KD"/>
    <property type="match status" value="1"/>
</dbReference>
<dbReference type="CDD" id="cd07029">
    <property type="entry name" value="RNAP_I_III_AC19"/>
    <property type="match status" value="1"/>
</dbReference>
<comment type="subcellular location">
    <subcellularLocation>
        <location evidence="1">Nucleus</location>
    </subcellularLocation>
</comment>
<dbReference type="InterPro" id="IPR009025">
    <property type="entry name" value="RBP11-like_dimer"/>
</dbReference>
<name>A0ABR0EM34_ZASCE</name>
<dbReference type="InterPro" id="IPR033898">
    <property type="entry name" value="RNAP_AC19"/>
</dbReference>
<reference evidence="7 8" key="1">
    <citation type="journal article" date="2023" name="G3 (Bethesda)">
        <title>A chromosome-level genome assembly of Zasmidium syzygii isolated from banana leaves.</title>
        <authorList>
            <person name="van Westerhoven A.C."/>
            <person name="Mehrabi R."/>
            <person name="Talebi R."/>
            <person name="Steentjes M.B.F."/>
            <person name="Corcolon B."/>
            <person name="Chong P.A."/>
            <person name="Kema G.H.J."/>
            <person name="Seidl M.F."/>
        </authorList>
    </citation>
    <scope>NUCLEOTIDE SEQUENCE [LARGE SCALE GENOMIC DNA]</scope>
    <source>
        <strain evidence="7 8">P124</strain>
    </source>
</reference>
<evidence type="ECO:0000256" key="2">
    <source>
        <dbReference type="ARBA" id="ARBA00022478"/>
    </source>
</evidence>
<dbReference type="Gene3D" id="3.30.1360.10">
    <property type="entry name" value="RNA polymerase, RBP11-like subunit"/>
    <property type="match status" value="1"/>
</dbReference>
<evidence type="ECO:0000259" key="6">
    <source>
        <dbReference type="Pfam" id="PF13656"/>
    </source>
</evidence>
<keyword evidence="8" id="KW-1185">Reference proteome</keyword>
<evidence type="ECO:0000256" key="3">
    <source>
        <dbReference type="ARBA" id="ARBA00023163"/>
    </source>
</evidence>
<keyword evidence="4" id="KW-0539">Nucleus</keyword>
<dbReference type="InterPro" id="IPR036603">
    <property type="entry name" value="RBP11-like"/>
</dbReference>
<dbReference type="PANTHER" id="PTHR13946">
    <property type="entry name" value="DNA-DIRECTED RNA POLYMERASE I,II,III"/>
    <property type="match status" value="1"/>
</dbReference>
<evidence type="ECO:0000256" key="1">
    <source>
        <dbReference type="ARBA" id="ARBA00004123"/>
    </source>
</evidence>
<evidence type="ECO:0000313" key="7">
    <source>
        <dbReference type="EMBL" id="KAK4501863.1"/>
    </source>
</evidence>
<protein>
    <recommendedName>
        <fullName evidence="6">DNA-directed RNA polymerase RBP11-like dimerisation domain-containing protein</fullName>
    </recommendedName>
</protein>
<dbReference type="Proteomes" id="UP001305779">
    <property type="component" value="Unassembled WGS sequence"/>
</dbReference>
<dbReference type="SUPFAM" id="SSF55257">
    <property type="entry name" value="RBP11-like subunits of RNA polymerase"/>
    <property type="match status" value="1"/>
</dbReference>
<evidence type="ECO:0000256" key="5">
    <source>
        <dbReference type="ARBA" id="ARBA00025751"/>
    </source>
</evidence>